<accession>A0A7G8BLD7</accession>
<dbReference type="AlphaFoldDB" id="A0A7G8BLD7"/>
<protein>
    <submittedName>
        <fullName evidence="2">Type II toxin-antitoxin system VapC family toxin</fullName>
    </submittedName>
</protein>
<dbReference type="InterPro" id="IPR029060">
    <property type="entry name" value="PIN-like_dom_sf"/>
</dbReference>
<dbReference type="SUPFAM" id="SSF88723">
    <property type="entry name" value="PIN domain-like"/>
    <property type="match status" value="1"/>
</dbReference>
<dbReference type="EMBL" id="CP060394">
    <property type="protein sequence ID" value="QNI33357.1"/>
    <property type="molecule type" value="Genomic_DNA"/>
</dbReference>
<dbReference type="KEGG" id="adin:H7849_05190"/>
<organism evidence="2 3">
    <name type="scientific">Alloacidobacterium dinghuense</name>
    <dbReference type="NCBI Taxonomy" id="2763107"/>
    <lineage>
        <taxon>Bacteria</taxon>
        <taxon>Pseudomonadati</taxon>
        <taxon>Acidobacteriota</taxon>
        <taxon>Terriglobia</taxon>
        <taxon>Terriglobales</taxon>
        <taxon>Acidobacteriaceae</taxon>
        <taxon>Alloacidobacterium</taxon>
    </lineage>
</organism>
<name>A0A7G8BLD7_9BACT</name>
<proteinExistence type="predicted"/>
<keyword evidence="3" id="KW-1185">Reference proteome</keyword>
<gene>
    <name evidence="2" type="ORF">H7849_05190</name>
</gene>
<dbReference type="Proteomes" id="UP000515312">
    <property type="component" value="Chromosome"/>
</dbReference>
<evidence type="ECO:0000313" key="3">
    <source>
        <dbReference type="Proteomes" id="UP000515312"/>
    </source>
</evidence>
<reference evidence="2 3" key="1">
    <citation type="submission" date="2020-08" db="EMBL/GenBank/DDBJ databases">
        <title>Edaphobacter telluris sp. nov. and Acidobacterium dinghuensis sp. nov., two acidobacteria isolated from forest soil.</title>
        <authorList>
            <person name="Fu J."/>
            <person name="Qiu L."/>
        </authorList>
    </citation>
    <scope>NUCLEOTIDE SEQUENCE [LARGE SCALE GENOMIC DNA]</scope>
    <source>
        <strain evidence="2">4Y35</strain>
    </source>
</reference>
<evidence type="ECO:0000259" key="1">
    <source>
        <dbReference type="Pfam" id="PF01850"/>
    </source>
</evidence>
<dbReference type="Gene3D" id="3.40.50.1010">
    <property type="entry name" value="5'-nuclease"/>
    <property type="match status" value="1"/>
</dbReference>
<evidence type="ECO:0000313" key="2">
    <source>
        <dbReference type="EMBL" id="QNI33357.1"/>
    </source>
</evidence>
<dbReference type="RefSeq" id="WP_186744721.1">
    <property type="nucleotide sequence ID" value="NZ_CP060394.1"/>
</dbReference>
<dbReference type="InterPro" id="IPR002716">
    <property type="entry name" value="PIN_dom"/>
</dbReference>
<sequence>MILADTSIWVDHFRKRDAELQHQLLQNNIATHPFVVTELALGSLPDRRKTLADLELLPKVRIAQTDEVRAMIEFRKLFRKGLGFVDAHLIAAALITPGTILWSRDKQLHSIAQSMGISHAHP</sequence>
<dbReference type="Pfam" id="PF01850">
    <property type="entry name" value="PIN"/>
    <property type="match status" value="1"/>
</dbReference>
<feature type="domain" description="PIN" evidence="1">
    <location>
        <begin position="2"/>
        <end position="112"/>
    </location>
</feature>